<dbReference type="InParanoid" id="A0A0C3PX95"/>
<organism evidence="1 2">
    <name type="scientific">Pisolithus tinctorius Marx 270</name>
    <dbReference type="NCBI Taxonomy" id="870435"/>
    <lineage>
        <taxon>Eukaryota</taxon>
        <taxon>Fungi</taxon>
        <taxon>Dikarya</taxon>
        <taxon>Basidiomycota</taxon>
        <taxon>Agaricomycotina</taxon>
        <taxon>Agaricomycetes</taxon>
        <taxon>Agaricomycetidae</taxon>
        <taxon>Boletales</taxon>
        <taxon>Sclerodermatineae</taxon>
        <taxon>Pisolithaceae</taxon>
        <taxon>Pisolithus</taxon>
    </lineage>
</organism>
<gene>
    <name evidence="1" type="ORF">M404DRAFT_456804</name>
</gene>
<proteinExistence type="predicted"/>
<evidence type="ECO:0000313" key="2">
    <source>
        <dbReference type="Proteomes" id="UP000054217"/>
    </source>
</evidence>
<name>A0A0C3PX95_PISTI</name>
<protein>
    <submittedName>
        <fullName evidence="1">Uncharacterized protein</fullName>
    </submittedName>
</protein>
<reference evidence="1 2" key="1">
    <citation type="submission" date="2014-04" db="EMBL/GenBank/DDBJ databases">
        <authorList>
            <consortium name="DOE Joint Genome Institute"/>
            <person name="Kuo A."/>
            <person name="Kohler A."/>
            <person name="Costa M.D."/>
            <person name="Nagy L.G."/>
            <person name="Floudas D."/>
            <person name="Copeland A."/>
            <person name="Barry K.W."/>
            <person name="Cichocki N."/>
            <person name="Veneault-Fourrey C."/>
            <person name="LaButti K."/>
            <person name="Lindquist E.A."/>
            <person name="Lipzen A."/>
            <person name="Lundell T."/>
            <person name="Morin E."/>
            <person name="Murat C."/>
            <person name="Sun H."/>
            <person name="Tunlid A."/>
            <person name="Henrissat B."/>
            <person name="Grigoriev I.V."/>
            <person name="Hibbett D.S."/>
            <person name="Martin F."/>
            <person name="Nordberg H.P."/>
            <person name="Cantor M.N."/>
            <person name="Hua S.X."/>
        </authorList>
    </citation>
    <scope>NUCLEOTIDE SEQUENCE [LARGE SCALE GENOMIC DNA]</scope>
    <source>
        <strain evidence="1 2">Marx 270</strain>
    </source>
</reference>
<dbReference type="HOGENOM" id="CLU_2347560_0_0_1"/>
<evidence type="ECO:0000313" key="1">
    <source>
        <dbReference type="EMBL" id="KIO14051.1"/>
    </source>
</evidence>
<dbReference type="Proteomes" id="UP000054217">
    <property type="component" value="Unassembled WGS sequence"/>
</dbReference>
<dbReference type="AlphaFoldDB" id="A0A0C3PX95"/>
<reference evidence="2" key="2">
    <citation type="submission" date="2015-01" db="EMBL/GenBank/DDBJ databases">
        <title>Evolutionary Origins and Diversification of the Mycorrhizal Mutualists.</title>
        <authorList>
            <consortium name="DOE Joint Genome Institute"/>
            <consortium name="Mycorrhizal Genomics Consortium"/>
            <person name="Kohler A."/>
            <person name="Kuo A."/>
            <person name="Nagy L.G."/>
            <person name="Floudas D."/>
            <person name="Copeland A."/>
            <person name="Barry K.W."/>
            <person name="Cichocki N."/>
            <person name="Veneault-Fourrey C."/>
            <person name="LaButti K."/>
            <person name="Lindquist E.A."/>
            <person name="Lipzen A."/>
            <person name="Lundell T."/>
            <person name="Morin E."/>
            <person name="Murat C."/>
            <person name="Riley R."/>
            <person name="Ohm R."/>
            <person name="Sun H."/>
            <person name="Tunlid A."/>
            <person name="Henrissat B."/>
            <person name="Grigoriev I.V."/>
            <person name="Hibbett D.S."/>
            <person name="Martin F."/>
        </authorList>
    </citation>
    <scope>NUCLEOTIDE SEQUENCE [LARGE SCALE GENOMIC DNA]</scope>
    <source>
        <strain evidence="2">Marx 270</strain>
    </source>
</reference>
<dbReference type="EMBL" id="KN831945">
    <property type="protein sequence ID" value="KIO14051.1"/>
    <property type="molecule type" value="Genomic_DNA"/>
</dbReference>
<keyword evidence="2" id="KW-1185">Reference proteome</keyword>
<sequence length="97" mass="10667">MAELPSSPLHGCFNRSTVLFCRLAHRMGFTLITYQSGHDHGLDVMLLHPFSQPDINASQVLADSRAPQFATAGLSTKYLAQVYSVKPLKYTQTIGNS</sequence>
<accession>A0A0C3PX95</accession>